<dbReference type="CDD" id="cd00170">
    <property type="entry name" value="SEC14"/>
    <property type="match status" value="1"/>
</dbReference>
<dbReference type="InterPro" id="IPR036865">
    <property type="entry name" value="CRAL-TRIO_dom_sf"/>
</dbReference>
<feature type="domain" description="CRAL-TRIO" evidence="3">
    <location>
        <begin position="96"/>
        <end position="263"/>
    </location>
</feature>
<evidence type="ECO:0000313" key="4">
    <source>
        <dbReference type="EMBL" id="CCD11953.1"/>
    </source>
</evidence>
<accession>F9W465</accession>
<name>F9W465_TRYCI</name>
<evidence type="ECO:0000313" key="5">
    <source>
        <dbReference type="Proteomes" id="UP000000702"/>
    </source>
</evidence>
<dbReference type="EMBL" id="CAEQ01000520">
    <property type="protein sequence ID" value="CCD11953.1"/>
    <property type="molecule type" value="Genomic_DNA"/>
</dbReference>
<dbReference type="GO" id="GO:0140284">
    <property type="term" value="C:endoplasmic reticulum-endosome membrane contact site"/>
    <property type="evidence" value="ECO:0007669"/>
    <property type="project" value="TreeGrafter"/>
</dbReference>
<dbReference type="GO" id="GO:0012505">
    <property type="term" value="C:endomembrane system"/>
    <property type="evidence" value="ECO:0007669"/>
    <property type="project" value="TreeGrafter"/>
</dbReference>
<dbReference type="AlphaFoldDB" id="F9W465"/>
<comment type="caution">
    <text evidence="4">The sequence shown here is derived from an EMBL/GenBank/DDBJ whole genome shotgun (WGS) entry which is preliminary data.</text>
</comment>
<dbReference type="InterPro" id="IPR053012">
    <property type="entry name" value="ER-organelle_contact"/>
</dbReference>
<dbReference type="Gene3D" id="3.40.525.10">
    <property type="entry name" value="CRAL-TRIO lipid binding domain"/>
    <property type="match status" value="1"/>
</dbReference>
<gene>
    <name evidence="4" type="ORF">TCIL3000_0_28870</name>
</gene>
<dbReference type="PANTHER" id="PTHR46384">
    <property type="entry name" value="MOTILE SPERM DOMAIN-CONTAINING PROTEIN 2"/>
    <property type="match status" value="1"/>
</dbReference>
<reference evidence="4 5" key="2">
    <citation type="journal article" date="2012" name="Proc. Natl. Acad. Sci. U.S.A.">
        <title>Antigenic diversity is generated by distinct evolutionary mechanisms in African trypanosome species.</title>
        <authorList>
            <person name="Jackson A.P."/>
            <person name="Berry A."/>
            <person name="Aslett M."/>
            <person name="Allison H.C."/>
            <person name="Burton P."/>
            <person name="Vavrova-Anderson J."/>
            <person name="Brown R."/>
            <person name="Browne H."/>
            <person name="Corton N."/>
            <person name="Hauser H."/>
            <person name="Gamble J."/>
            <person name="Gilderthorp R."/>
            <person name="Marcello L."/>
            <person name="McQuillan J."/>
            <person name="Otto T.D."/>
            <person name="Quail M.A."/>
            <person name="Sanders M.J."/>
            <person name="van Tonder A."/>
            <person name="Ginger M.L."/>
            <person name="Field M.C."/>
            <person name="Barry J.D."/>
            <person name="Hertz-Fowler C."/>
            <person name="Berriman M."/>
        </authorList>
    </citation>
    <scope>NUCLEOTIDE SEQUENCE [LARGE SCALE GENOMIC DNA]</scope>
    <source>
        <strain evidence="4 5">IL3000</strain>
    </source>
</reference>
<evidence type="ECO:0000256" key="1">
    <source>
        <dbReference type="SAM" id="Coils"/>
    </source>
</evidence>
<proteinExistence type="predicted"/>
<feature type="coiled-coil region" evidence="1">
    <location>
        <begin position="417"/>
        <end position="444"/>
    </location>
</feature>
<keyword evidence="5" id="KW-1185">Reference proteome</keyword>
<evidence type="ECO:0000259" key="3">
    <source>
        <dbReference type="Pfam" id="PF00650"/>
    </source>
</evidence>
<keyword evidence="1" id="KW-0175">Coiled coil</keyword>
<evidence type="ECO:0000256" key="2">
    <source>
        <dbReference type="SAM" id="MobiDB-lite"/>
    </source>
</evidence>
<dbReference type="VEuPathDB" id="TriTrypDB:TcIL3000_0_28870"/>
<protein>
    <submittedName>
        <fullName evidence="4">WGS project CAEQ00000000 data, annotated contig 1151</fullName>
    </submittedName>
</protein>
<dbReference type="InterPro" id="IPR001251">
    <property type="entry name" value="CRAL-TRIO_dom"/>
</dbReference>
<dbReference type="OMA" id="KADLPRY"/>
<dbReference type="SUPFAM" id="SSF52087">
    <property type="entry name" value="CRAL/TRIO domain"/>
    <property type="match status" value="1"/>
</dbReference>
<dbReference type="Proteomes" id="UP000000702">
    <property type="component" value="Unassembled WGS sequence"/>
</dbReference>
<dbReference type="PANTHER" id="PTHR46384:SF1">
    <property type="entry name" value="MOTILE SPERM DOMAIN-CONTAINING PROTEIN 2"/>
    <property type="match status" value="1"/>
</dbReference>
<sequence>MPPLGITTDTCPHHTYGEAASRPSPVSREALNKLKDYLGMDQCAEQSILTDAYLMRCLDAAQSNIPKAVQVMKQRRVFEQSLPSIRVTPPVLTMLRSGAISTFGPDVGGRVVLSLCMKDMKKDPLDEQDVQRLVTILMEYVLGCCIQEPRYQSFVHTNESTSVDATEVQQVTVLINDEGCSWHSSNMVLSNIRVSLTLLSSYYPRLVGQVLLYQPSCDAKLLVKHVLPGGSLIADAVASLEVVTPAHVQRYISPTVLPDVLGGTNRSVDSSCAFADAVLRHWFLETSYLITEEASARPIWKLPPCTASAGAWSVLQRRVSDATVANCMAMSRTCSERCEEAIGCHLLQHPGELCGLTLASHVDHYAPRTHSLSSLDCARTCYTASEGEYAEDGINSYLSDLQFRPCSEEEMSPTDMCVHMEDEREVLIKELQKERQRRLSVEQRLLQDQAHTAAMDQLDSEVANKMKEALRAGHGALNILVKDVVMCANEAAACGYPPTLFQLLSLTFSAIEKATNRVGSTTTMKSSKPIDQKQGICACCAIM</sequence>
<reference evidence="5" key="1">
    <citation type="submission" date="2011-07" db="EMBL/GenBank/DDBJ databases">
        <title>Divergent evolution of antigenic variation in African trypanosomes.</title>
        <authorList>
            <person name="Jackson A.P."/>
            <person name="Berry A."/>
            <person name="Allison H.C."/>
            <person name="Burton P."/>
            <person name="Anderson J."/>
            <person name="Aslett M."/>
            <person name="Brown R."/>
            <person name="Corton N."/>
            <person name="Harris D."/>
            <person name="Hauser H."/>
            <person name="Gamble J."/>
            <person name="Gilderthorp R."/>
            <person name="McQuillan J."/>
            <person name="Quail M.A."/>
            <person name="Sanders M."/>
            <person name="Van Tonder A."/>
            <person name="Ginger M.L."/>
            <person name="Donelson J.E."/>
            <person name="Field M.C."/>
            <person name="Barry J.D."/>
            <person name="Berriman M."/>
            <person name="Hertz-Fowler C."/>
        </authorList>
    </citation>
    <scope>NUCLEOTIDE SEQUENCE [LARGE SCALE GENOMIC DNA]</scope>
    <source>
        <strain evidence="5">IL3000</strain>
    </source>
</reference>
<feature type="region of interest" description="Disordered" evidence="2">
    <location>
        <begin position="1"/>
        <end position="24"/>
    </location>
</feature>
<organism evidence="4 5">
    <name type="scientific">Trypanosoma congolense (strain IL3000)</name>
    <dbReference type="NCBI Taxonomy" id="1068625"/>
    <lineage>
        <taxon>Eukaryota</taxon>
        <taxon>Discoba</taxon>
        <taxon>Euglenozoa</taxon>
        <taxon>Kinetoplastea</taxon>
        <taxon>Metakinetoplastina</taxon>
        <taxon>Trypanosomatida</taxon>
        <taxon>Trypanosomatidae</taxon>
        <taxon>Trypanosoma</taxon>
        <taxon>Nannomonas</taxon>
    </lineage>
</organism>
<dbReference type="Pfam" id="PF00650">
    <property type="entry name" value="CRAL_TRIO"/>
    <property type="match status" value="1"/>
</dbReference>